<dbReference type="PROSITE" id="PS51819">
    <property type="entry name" value="VOC"/>
    <property type="match status" value="1"/>
</dbReference>
<dbReference type="CDD" id="cd08353">
    <property type="entry name" value="VOC_like"/>
    <property type="match status" value="1"/>
</dbReference>
<dbReference type="GeneID" id="95657063"/>
<dbReference type="InterPro" id="IPR051785">
    <property type="entry name" value="MMCE/EMCE_epimerase"/>
</dbReference>
<dbReference type="InterPro" id="IPR004360">
    <property type="entry name" value="Glyas_Fos-R_dOase_dom"/>
</dbReference>
<name>A0A919END8_STRFL</name>
<gene>
    <name evidence="3" type="ORF">GCM10017667_41510</name>
</gene>
<organism evidence="3 4">
    <name type="scientific">Streptomyces filamentosus</name>
    <name type="common">Streptomyces roseosporus</name>
    <dbReference type="NCBI Taxonomy" id="67294"/>
    <lineage>
        <taxon>Bacteria</taxon>
        <taxon>Bacillati</taxon>
        <taxon>Actinomycetota</taxon>
        <taxon>Actinomycetes</taxon>
        <taxon>Kitasatosporales</taxon>
        <taxon>Streptomycetaceae</taxon>
        <taxon>Streptomyces</taxon>
    </lineage>
</organism>
<protein>
    <submittedName>
        <fullName evidence="3">Glyoxalase</fullName>
    </submittedName>
</protein>
<dbReference type="SUPFAM" id="SSF54593">
    <property type="entry name" value="Glyoxalase/Bleomycin resistance protein/Dihydroxybiphenyl dioxygenase"/>
    <property type="match status" value="1"/>
</dbReference>
<keyword evidence="1" id="KW-0479">Metal-binding</keyword>
<dbReference type="GO" id="GO:0004493">
    <property type="term" value="F:methylmalonyl-CoA epimerase activity"/>
    <property type="evidence" value="ECO:0007669"/>
    <property type="project" value="TreeGrafter"/>
</dbReference>
<dbReference type="Gene3D" id="3.10.180.10">
    <property type="entry name" value="2,3-Dihydroxybiphenyl 1,2-Dioxygenase, domain 1"/>
    <property type="match status" value="1"/>
</dbReference>
<accession>A0A919END8</accession>
<proteinExistence type="predicted"/>
<dbReference type="InterPro" id="IPR037523">
    <property type="entry name" value="VOC_core"/>
</dbReference>
<dbReference type="PANTHER" id="PTHR43048">
    <property type="entry name" value="METHYLMALONYL-COA EPIMERASE"/>
    <property type="match status" value="1"/>
</dbReference>
<reference evidence="3" key="2">
    <citation type="submission" date="2020-09" db="EMBL/GenBank/DDBJ databases">
        <authorList>
            <person name="Sun Q."/>
            <person name="Ohkuma M."/>
        </authorList>
    </citation>
    <scope>NUCLEOTIDE SEQUENCE</scope>
    <source>
        <strain evidence="3">JCM 4122</strain>
    </source>
</reference>
<sequence length="146" mass="15666">MALQRMDNVGIVVDDLDAAVAFFAELGMEVEARAQIEGSFADLTVGLDGVRSEIAMMRTPDGHGKLELAQYHAPAALGDGSADTPPNTLGLHRVMFAVDDIDDTIVRLRSHGAELIGEVAQYENVYRLCYLRGPAGIILALAERIG</sequence>
<dbReference type="GO" id="GO:0046491">
    <property type="term" value="P:L-methylmalonyl-CoA metabolic process"/>
    <property type="evidence" value="ECO:0007669"/>
    <property type="project" value="TreeGrafter"/>
</dbReference>
<evidence type="ECO:0000313" key="4">
    <source>
        <dbReference type="Proteomes" id="UP000632849"/>
    </source>
</evidence>
<comment type="caution">
    <text evidence="3">The sequence shown here is derived from an EMBL/GenBank/DDBJ whole genome shotgun (WGS) entry which is preliminary data.</text>
</comment>
<dbReference type="RefSeq" id="WP_150226263.1">
    <property type="nucleotide sequence ID" value="NZ_BNBE01000002.1"/>
</dbReference>
<dbReference type="EMBL" id="BNBE01000002">
    <property type="protein sequence ID" value="GHG06132.1"/>
    <property type="molecule type" value="Genomic_DNA"/>
</dbReference>
<dbReference type="AlphaFoldDB" id="A0A919END8"/>
<dbReference type="Proteomes" id="UP000632849">
    <property type="component" value="Unassembled WGS sequence"/>
</dbReference>
<evidence type="ECO:0000256" key="1">
    <source>
        <dbReference type="ARBA" id="ARBA00022723"/>
    </source>
</evidence>
<reference evidence="3" key="1">
    <citation type="journal article" date="2014" name="Int. J. Syst. Evol. Microbiol.">
        <title>Complete genome sequence of Corynebacterium casei LMG S-19264T (=DSM 44701T), isolated from a smear-ripened cheese.</title>
        <authorList>
            <consortium name="US DOE Joint Genome Institute (JGI-PGF)"/>
            <person name="Walter F."/>
            <person name="Albersmeier A."/>
            <person name="Kalinowski J."/>
            <person name="Ruckert C."/>
        </authorList>
    </citation>
    <scope>NUCLEOTIDE SEQUENCE</scope>
    <source>
        <strain evidence="3">JCM 4122</strain>
    </source>
</reference>
<dbReference type="InterPro" id="IPR029068">
    <property type="entry name" value="Glyas_Bleomycin-R_OHBP_Dase"/>
</dbReference>
<keyword evidence="4" id="KW-1185">Reference proteome</keyword>
<feature type="domain" description="VOC" evidence="2">
    <location>
        <begin position="5"/>
        <end position="144"/>
    </location>
</feature>
<evidence type="ECO:0000259" key="2">
    <source>
        <dbReference type="PROSITE" id="PS51819"/>
    </source>
</evidence>
<dbReference type="Pfam" id="PF00903">
    <property type="entry name" value="Glyoxalase"/>
    <property type="match status" value="1"/>
</dbReference>
<dbReference type="PANTHER" id="PTHR43048:SF5">
    <property type="entry name" value="BLR5325 PROTEIN"/>
    <property type="match status" value="1"/>
</dbReference>
<dbReference type="GO" id="GO:0046872">
    <property type="term" value="F:metal ion binding"/>
    <property type="evidence" value="ECO:0007669"/>
    <property type="project" value="UniProtKB-KW"/>
</dbReference>
<evidence type="ECO:0000313" key="3">
    <source>
        <dbReference type="EMBL" id="GHG06132.1"/>
    </source>
</evidence>